<protein>
    <recommendedName>
        <fullName evidence="2">Acetylornithine deacetylase</fullName>
    </recommendedName>
</protein>
<gene>
    <name evidence="1" type="ORF">SDC9_189867</name>
</gene>
<evidence type="ECO:0000313" key="1">
    <source>
        <dbReference type="EMBL" id="MPN42310.1"/>
    </source>
</evidence>
<dbReference type="AlphaFoldDB" id="A0A645HTX2"/>
<sequence>MPFASVKMGPGESSRSHTADEFILVSEIEEAIGLYIELLHRIEIA</sequence>
<dbReference type="EMBL" id="VSSQ01099961">
    <property type="protein sequence ID" value="MPN42310.1"/>
    <property type="molecule type" value="Genomic_DNA"/>
</dbReference>
<dbReference type="SUPFAM" id="SSF53187">
    <property type="entry name" value="Zn-dependent exopeptidases"/>
    <property type="match status" value="1"/>
</dbReference>
<proteinExistence type="predicted"/>
<comment type="caution">
    <text evidence="1">The sequence shown here is derived from an EMBL/GenBank/DDBJ whole genome shotgun (WGS) entry which is preliminary data.</text>
</comment>
<accession>A0A645HTX2</accession>
<evidence type="ECO:0008006" key="2">
    <source>
        <dbReference type="Google" id="ProtNLM"/>
    </source>
</evidence>
<dbReference type="Gene3D" id="3.40.630.10">
    <property type="entry name" value="Zn peptidases"/>
    <property type="match status" value="1"/>
</dbReference>
<reference evidence="1" key="1">
    <citation type="submission" date="2019-08" db="EMBL/GenBank/DDBJ databases">
        <authorList>
            <person name="Kucharzyk K."/>
            <person name="Murdoch R.W."/>
            <person name="Higgins S."/>
            <person name="Loffler F."/>
        </authorList>
    </citation>
    <scope>NUCLEOTIDE SEQUENCE</scope>
</reference>
<name>A0A645HTX2_9ZZZZ</name>
<organism evidence="1">
    <name type="scientific">bioreactor metagenome</name>
    <dbReference type="NCBI Taxonomy" id="1076179"/>
    <lineage>
        <taxon>unclassified sequences</taxon>
        <taxon>metagenomes</taxon>
        <taxon>ecological metagenomes</taxon>
    </lineage>
</organism>